<dbReference type="EMBL" id="HBFX01002730">
    <property type="protein sequence ID" value="CAD8947151.1"/>
    <property type="molecule type" value="Transcribed_RNA"/>
</dbReference>
<feature type="transmembrane region" description="Helical" evidence="1">
    <location>
        <begin position="110"/>
        <end position="128"/>
    </location>
</feature>
<keyword evidence="1" id="KW-1133">Transmembrane helix</keyword>
<dbReference type="PANTHER" id="PTHR31766">
    <property type="entry name" value="GLABROUS1 ENHANCER-BINDING PROTEIN-LIKE 2"/>
    <property type="match status" value="1"/>
</dbReference>
<evidence type="ECO:0000313" key="2">
    <source>
        <dbReference type="EMBL" id="CAD8947151.1"/>
    </source>
</evidence>
<feature type="transmembrane region" description="Helical" evidence="1">
    <location>
        <begin position="26"/>
        <end position="44"/>
    </location>
</feature>
<feature type="transmembrane region" description="Helical" evidence="1">
    <location>
        <begin position="199"/>
        <end position="223"/>
    </location>
</feature>
<reference evidence="2" key="1">
    <citation type="submission" date="2021-01" db="EMBL/GenBank/DDBJ databases">
        <authorList>
            <person name="Corre E."/>
            <person name="Pelletier E."/>
            <person name="Niang G."/>
            <person name="Scheremetjew M."/>
            <person name="Finn R."/>
            <person name="Kale V."/>
            <person name="Holt S."/>
            <person name="Cochrane G."/>
            <person name="Meng A."/>
            <person name="Brown T."/>
            <person name="Cohen L."/>
        </authorList>
    </citation>
    <scope>NUCLEOTIDE SEQUENCE</scope>
    <source>
        <strain evidence="2">CCMP644</strain>
    </source>
</reference>
<feature type="transmembrane region" description="Helical" evidence="1">
    <location>
        <begin position="65"/>
        <end position="84"/>
    </location>
</feature>
<proteinExistence type="predicted"/>
<keyword evidence="1" id="KW-0812">Transmembrane</keyword>
<organism evidence="2">
    <name type="scientific">Hemiselmis andersenii</name>
    <name type="common">Cryptophyte alga</name>
    <dbReference type="NCBI Taxonomy" id="464988"/>
    <lineage>
        <taxon>Eukaryota</taxon>
        <taxon>Cryptophyceae</taxon>
        <taxon>Cryptomonadales</taxon>
        <taxon>Hemiselmidaceae</taxon>
        <taxon>Hemiselmis</taxon>
    </lineage>
</organism>
<feature type="transmembrane region" description="Helical" evidence="1">
    <location>
        <begin position="140"/>
        <end position="160"/>
    </location>
</feature>
<dbReference type="PANTHER" id="PTHR31766:SF2">
    <property type="entry name" value="GLABROUS1 ENHANCER-BINDING PROTEIN-LIKE 2"/>
    <property type="match status" value="1"/>
</dbReference>
<sequence>MSGCVLRELGVEADWVAFSREWTKDALSMAVLALVFFLFFYSWNQMACAIFRANGFKNKKVVLELGSCSSSLIHCTVVSVLTYYELCSQGWGLFSSSEAFDLGSANTPTGIATMFFCISYMLADLVYLHRFSPGDKQYIVHHWATVVYMALCIWIGRGHLSTMLCIFLGEVTGPINNGMVISNLIVTETGVHTKAAGRANFFFASCLWTGFLLIRVLYAPWGVCWVLGSFYLGGGAGAGEIDILTRLVWVGLPLLVEYGSISFFFTLTADLRSGATSDVGKAALKKSK</sequence>
<accession>A0A7S1DGE5</accession>
<dbReference type="InterPro" id="IPR040327">
    <property type="entry name" value="At5g14285-like"/>
</dbReference>
<evidence type="ECO:0008006" key="3">
    <source>
        <dbReference type="Google" id="ProtNLM"/>
    </source>
</evidence>
<keyword evidence="1" id="KW-0472">Membrane</keyword>
<feature type="transmembrane region" description="Helical" evidence="1">
    <location>
        <begin position="243"/>
        <end position="267"/>
    </location>
</feature>
<dbReference type="AlphaFoldDB" id="A0A7S1DGE5"/>
<gene>
    <name evidence="2" type="ORF">HAND00432_LOCUS1669</name>
</gene>
<protein>
    <recommendedName>
        <fullName evidence="3">TLC domain-containing protein</fullName>
    </recommendedName>
</protein>
<evidence type="ECO:0000256" key="1">
    <source>
        <dbReference type="SAM" id="Phobius"/>
    </source>
</evidence>
<name>A0A7S1DGE5_HEMAN</name>